<dbReference type="Proteomes" id="UP000788993">
    <property type="component" value="Unassembled WGS sequence"/>
</dbReference>
<evidence type="ECO:0000313" key="1">
    <source>
        <dbReference type="EMBL" id="KAH3663464.1"/>
    </source>
</evidence>
<reference evidence="1" key="1">
    <citation type="journal article" date="2021" name="Open Biol.">
        <title>Shared evolutionary footprints suggest mitochondrial oxidative damage underlies multiple complex I losses in fungi.</title>
        <authorList>
            <person name="Schikora-Tamarit M.A."/>
            <person name="Marcet-Houben M."/>
            <person name="Nosek J."/>
            <person name="Gabaldon T."/>
        </authorList>
    </citation>
    <scope>NUCLEOTIDE SEQUENCE</scope>
    <source>
        <strain evidence="1">NCAIM Y.01608</strain>
    </source>
</reference>
<accession>A0A9P8P2G2</accession>
<protein>
    <submittedName>
        <fullName evidence="1">Uncharacterized protein</fullName>
    </submittedName>
</protein>
<reference evidence="1" key="2">
    <citation type="submission" date="2021-01" db="EMBL/GenBank/DDBJ databases">
        <authorList>
            <person name="Schikora-Tamarit M.A."/>
        </authorList>
    </citation>
    <scope>NUCLEOTIDE SEQUENCE</scope>
    <source>
        <strain evidence="1">NCAIM Y.01608</strain>
    </source>
</reference>
<gene>
    <name evidence="1" type="ORF">OGATHE_004210</name>
</gene>
<name>A0A9P8P2G2_9ASCO</name>
<dbReference type="AlphaFoldDB" id="A0A9P8P2G2"/>
<feature type="non-terminal residue" evidence="1">
    <location>
        <position position="1"/>
    </location>
</feature>
<proteinExistence type="predicted"/>
<evidence type="ECO:0000313" key="2">
    <source>
        <dbReference type="Proteomes" id="UP000788993"/>
    </source>
</evidence>
<sequence>AVALATGGRTTGCGIGGRTTGFGAGGGATAFATGSVTGSTGADFFKGEAECFADRAYSLKTDSIDLSSSGV</sequence>
<comment type="caution">
    <text evidence="1">The sequence shown here is derived from an EMBL/GenBank/DDBJ whole genome shotgun (WGS) entry which is preliminary data.</text>
</comment>
<dbReference type="EMBL" id="JAEUBD010001245">
    <property type="protein sequence ID" value="KAH3663464.1"/>
    <property type="molecule type" value="Genomic_DNA"/>
</dbReference>
<organism evidence="1 2">
    <name type="scientific">Ogataea polymorpha</name>
    <dbReference type="NCBI Taxonomy" id="460523"/>
    <lineage>
        <taxon>Eukaryota</taxon>
        <taxon>Fungi</taxon>
        <taxon>Dikarya</taxon>
        <taxon>Ascomycota</taxon>
        <taxon>Saccharomycotina</taxon>
        <taxon>Pichiomycetes</taxon>
        <taxon>Pichiales</taxon>
        <taxon>Pichiaceae</taxon>
        <taxon>Ogataea</taxon>
    </lineage>
</organism>
<keyword evidence="2" id="KW-1185">Reference proteome</keyword>